<reference evidence="11 12" key="1">
    <citation type="submission" date="2019-03" db="EMBL/GenBank/DDBJ databases">
        <title>Genomic Encyclopedia of Type Strains, Phase IV (KMG-IV): sequencing the most valuable type-strain genomes for metagenomic binning, comparative biology and taxonomic classification.</title>
        <authorList>
            <person name="Goeker M."/>
        </authorList>
    </citation>
    <scope>NUCLEOTIDE SEQUENCE [LARGE SCALE GENOMIC DNA]</scope>
    <source>
        <strain evidence="11 12">DSM 12121</strain>
    </source>
</reference>
<evidence type="ECO:0000256" key="4">
    <source>
        <dbReference type="ARBA" id="ARBA00022452"/>
    </source>
</evidence>
<keyword evidence="6" id="KW-0653">Protein transport</keyword>
<evidence type="ECO:0000256" key="1">
    <source>
        <dbReference type="ARBA" id="ARBA00004442"/>
    </source>
</evidence>
<keyword evidence="9" id="KW-0732">Signal</keyword>
<dbReference type="PANTHER" id="PTHR34597:SF3">
    <property type="entry name" value="OUTER MEMBRANE TRANSPORTER CDIB"/>
    <property type="match status" value="1"/>
</dbReference>
<dbReference type="Gene3D" id="2.40.160.50">
    <property type="entry name" value="membrane protein fhac: a member of the omp85/tpsb transporter family"/>
    <property type="match status" value="1"/>
</dbReference>
<dbReference type="Proteomes" id="UP000295129">
    <property type="component" value="Unassembled WGS sequence"/>
</dbReference>
<dbReference type="GO" id="GO:0009279">
    <property type="term" value="C:cell outer membrane"/>
    <property type="evidence" value="ECO:0007669"/>
    <property type="project" value="UniProtKB-SubCell"/>
</dbReference>
<evidence type="ECO:0000259" key="10">
    <source>
        <dbReference type="PROSITE" id="PS51779"/>
    </source>
</evidence>
<organism evidence="11 12">
    <name type="scientific">Azoarcus indigens</name>
    <dbReference type="NCBI Taxonomy" id="29545"/>
    <lineage>
        <taxon>Bacteria</taxon>
        <taxon>Pseudomonadati</taxon>
        <taxon>Pseudomonadota</taxon>
        <taxon>Betaproteobacteria</taxon>
        <taxon>Rhodocyclales</taxon>
        <taxon>Zoogloeaceae</taxon>
        <taxon>Azoarcus</taxon>
    </lineage>
</organism>
<name>A0A4R6ED30_9RHOO</name>
<gene>
    <name evidence="11" type="ORF">C7389_10210</name>
</gene>
<evidence type="ECO:0000256" key="6">
    <source>
        <dbReference type="ARBA" id="ARBA00022927"/>
    </source>
</evidence>
<keyword evidence="5" id="KW-0812">Transmembrane</keyword>
<dbReference type="EMBL" id="SNVV01000002">
    <property type="protein sequence ID" value="TDN56075.1"/>
    <property type="molecule type" value="Genomic_DNA"/>
</dbReference>
<dbReference type="Gene3D" id="3.10.20.310">
    <property type="entry name" value="membrane protein fhac"/>
    <property type="match status" value="1"/>
</dbReference>
<proteinExistence type="inferred from homology"/>
<dbReference type="GO" id="GO:0098046">
    <property type="term" value="C:type V protein secretion system complex"/>
    <property type="evidence" value="ECO:0007669"/>
    <property type="project" value="TreeGrafter"/>
</dbReference>
<comment type="subcellular location">
    <subcellularLocation>
        <location evidence="1">Cell outer membrane</location>
    </subcellularLocation>
</comment>
<comment type="caution">
    <text evidence="11">The sequence shown here is derived from an EMBL/GenBank/DDBJ whole genome shotgun (WGS) entry which is preliminary data.</text>
</comment>
<feature type="signal peptide" evidence="9">
    <location>
        <begin position="1"/>
        <end position="29"/>
    </location>
</feature>
<evidence type="ECO:0000256" key="5">
    <source>
        <dbReference type="ARBA" id="ARBA00022692"/>
    </source>
</evidence>
<evidence type="ECO:0000313" key="12">
    <source>
        <dbReference type="Proteomes" id="UP000295129"/>
    </source>
</evidence>
<evidence type="ECO:0000256" key="2">
    <source>
        <dbReference type="ARBA" id="ARBA00009055"/>
    </source>
</evidence>
<feature type="chain" id="PRO_5020867780" evidence="9">
    <location>
        <begin position="30"/>
        <end position="550"/>
    </location>
</feature>
<sequence>MKQKSRSVGCRLGVLAAALGSLGAGLAQAQTTLTPGAIMETVPKEAPQIPQPRRDAPVQVTPAEGARNLDPNAPRFAVNSFRITGNSAIDAAELQGVIAERVGKSYNLFELQKVADELTAYYRQRGYPVARAVLPAQKVEGGAVTIEIIEGRADSVTFEGNETYSESLLQRWAAPLIGKPVKLDAVEERMLAIDDLPGVSASAVLTQGALYGGTNLAVQVDDKPVEGQVSLNNYGRKEVGEGRIDANLALNNPFGIGDQIGVRTSYSDGGLLRLYGASYSLPLNIYGTRLALSYTTVDYRIGGDLRDLDLNGKSEIASATVLHPFLRSQRENLFGTVAVRSFSGRQYTDDLRLSDSEVTVLELGVAWNRIHDDFSYSAASMRVSSNFRDSDKGTRNDAHKFKIEGEATHLMPLATNWDLKLTGAGLWSPDALIDAEKFSLGGPTSVRGYPAADVLGDRGIFGSVEARYRVSLGTAPGFVSAFVDGGRTARKYAAAGTAEARNLASVGVGFTIQPSEHFNAQIMAAVPVTSTDPGDDRNYGRLWVSLNGAF</sequence>
<keyword evidence="3" id="KW-0813">Transport</keyword>
<dbReference type="GO" id="GO:0046819">
    <property type="term" value="P:protein secretion by the type V secretion system"/>
    <property type="evidence" value="ECO:0007669"/>
    <property type="project" value="TreeGrafter"/>
</dbReference>
<keyword evidence="7" id="KW-0472">Membrane</keyword>
<evidence type="ECO:0000313" key="11">
    <source>
        <dbReference type="EMBL" id="TDN56075.1"/>
    </source>
</evidence>
<evidence type="ECO:0000256" key="9">
    <source>
        <dbReference type="SAM" id="SignalP"/>
    </source>
</evidence>
<dbReference type="Pfam" id="PF08479">
    <property type="entry name" value="POTRA_2"/>
    <property type="match status" value="1"/>
</dbReference>
<keyword evidence="12" id="KW-1185">Reference proteome</keyword>
<dbReference type="PROSITE" id="PS51779">
    <property type="entry name" value="POTRA"/>
    <property type="match status" value="1"/>
</dbReference>
<dbReference type="InterPro" id="IPR005565">
    <property type="entry name" value="Hemolysn_activator_HlyB_C"/>
</dbReference>
<keyword evidence="8" id="KW-0998">Cell outer membrane</keyword>
<dbReference type="InterPro" id="IPR013686">
    <property type="entry name" value="Polypept-transport_assoc_ShlB"/>
</dbReference>
<evidence type="ECO:0000256" key="7">
    <source>
        <dbReference type="ARBA" id="ARBA00023136"/>
    </source>
</evidence>
<evidence type="ECO:0000256" key="3">
    <source>
        <dbReference type="ARBA" id="ARBA00022448"/>
    </source>
</evidence>
<evidence type="ECO:0000256" key="8">
    <source>
        <dbReference type="ARBA" id="ARBA00023237"/>
    </source>
</evidence>
<dbReference type="Pfam" id="PF03865">
    <property type="entry name" value="ShlB"/>
    <property type="match status" value="1"/>
</dbReference>
<keyword evidence="4" id="KW-1134">Transmembrane beta strand</keyword>
<accession>A0A4R6ED30</accession>
<feature type="domain" description="POTRA" evidence="10">
    <location>
        <begin position="76"/>
        <end position="151"/>
    </location>
</feature>
<dbReference type="GO" id="GO:0008320">
    <property type="term" value="F:protein transmembrane transporter activity"/>
    <property type="evidence" value="ECO:0007669"/>
    <property type="project" value="TreeGrafter"/>
</dbReference>
<dbReference type="InterPro" id="IPR034746">
    <property type="entry name" value="POTRA"/>
</dbReference>
<dbReference type="AlphaFoldDB" id="A0A4R6ED30"/>
<protein>
    <submittedName>
        <fullName evidence="11">Hemolysin activation/secretion protein</fullName>
    </submittedName>
</protein>
<dbReference type="PANTHER" id="PTHR34597">
    <property type="entry name" value="SLR1661 PROTEIN"/>
    <property type="match status" value="1"/>
</dbReference>
<comment type="similarity">
    <text evidence="2">Belongs to the TPS (TC 1.B.20) family.</text>
</comment>
<dbReference type="InterPro" id="IPR051544">
    <property type="entry name" value="TPS_OM_transporter"/>
</dbReference>